<feature type="transmembrane region" description="Helical" evidence="1">
    <location>
        <begin position="192"/>
        <end position="213"/>
    </location>
</feature>
<dbReference type="InParanoid" id="Q23T94"/>
<dbReference type="GeneID" id="7842524"/>
<dbReference type="KEGG" id="tet:TTHERM_00666890"/>
<feature type="transmembrane region" description="Helical" evidence="1">
    <location>
        <begin position="739"/>
        <end position="756"/>
    </location>
</feature>
<dbReference type="PANTHER" id="PTHR13018:SF135">
    <property type="entry name" value="CSC1_OSCA1-LIKE 7TM REGION DOMAIN-CONTAINING PROTEIN"/>
    <property type="match status" value="1"/>
</dbReference>
<reference evidence="3" key="1">
    <citation type="journal article" date="2006" name="PLoS Biol.">
        <title>Macronuclear genome sequence of the ciliate Tetrahymena thermophila, a model eukaryote.</title>
        <authorList>
            <person name="Eisen J.A."/>
            <person name="Coyne R.S."/>
            <person name="Wu M."/>
            <person name="Wu D."/>
            <person name="Thiagarajan M."/>
            <person name="Wortman J.R."/>
            <person name="Badger J.H."/>
            <person name="Ren Q."/>
            <person name="Amedeo P."/>
            <person name="Jones K.M."/>
            <person name="Tallon L.J."/>
            <person name="Delcher A.L."/>
            <person name="Salzberg S.L."/>
            <person name="Silva J.C."/>
            <person name="Haas B.J."/>
            <person name="Majoros W.H."/>
            <person name="Farzad M."/>
            <person name="Carlton J.M."/>
            <person name="Smith R.K. Jr."/>
            <person name="Garg J."/>
            <person name="Pearlman R.E."/>
            <person name="Karrer K.M."/>
            <person name="Sun L."/>
            <person name="Manning G."/>
            <person name="Elde N.C."/>
            <person name="Turkewitz A.P."/>
            <person name="Asai D.J."/>
            <person name="Wilkes D.E."/>
            <person name="Wang Y."/>
            <person name="Cai H."/>
            <person name="Collins K."/>
            <person name="Stewart B.A."/>
            <person name="Lee S.R."/>
            <person name="Wilamowska K."/>
            <person name="Weinberg Z."/>
            <person name="Ruzzo W.L."/>
            <person name="Wloga D."/>
            <person name="Gaertig J."/>
            <person name="Frankel J."/>
            <person name="Tsao C.-C."/>
            <person name="Gorovsky M.A."/>
            <person name="Keeling P.J."/>
            <person name="Waller R.F."/>
            <person name="Patron N.J."/>
            <person name="Cherry J.M."/>
            <person name="Stover N.A."/>
            <person name="Krieger C.J."/>
            <person name="del Toro C."/>
            <person name="Ryder H.F."/>
            <person name="Williamson S.C."/>
            <person name="Barbeau R.A."/>
            <person name="Hamilton E.P."/>
            <person name="Orias E."/>
        </authorList>
    </citation>
    <scope>NUCLEOTIDE SEQUENCE [LARGE SCALE GENOMIC DNA]</scope>
    <source>
        <strain evidence="3">SB210</strain>
    </source>
</reference>
<feature type="transmembrane region" description="Helical" evidence="1">
    <location>
        <begin position="637"/>
        <end position="662"/>
    </location>
</feature>
<feature type="transmembrane region" description="Helical" evidence="1">
    <location>
        <begin position="777"/>
        <end position="798"/>
    </location>
</feature>
<dbReference type="RefSeq" id="XP_001020057.2">
    <property type="nucleotide sequence ID" value="XM_001020057.2"/>
</dbReference>
<gene>
    <name evidence="2" type="ORF">TTHERM_00666890</name>
</gene>
<dbReference type="OrthoDB" id="291748at2759"/>
<dbReference type="Proteomes" id="UP000009168">
    <property type="component" value="Unassembled WGS sequence"/>
</dbReference>
<evidence type="ECO:0000256" key="1">
    <source>
        <dbReference type="SAM" id="Phobius"/>
    </source>
</evidence>
<organism evidence="2 3">
    <name type="scientific">Tetrahymena thermophila (strain SB210)</name>
    <dbReference type="NCBI Taxonomy" id="312017"/>
    <lineage>
        <taxon>Eukaryota</taxon>
        <taxon>Sar</taxon>
        <taxon>Alveolata</taxon>
        <taxon>Ciliophora</taxon>
        <taxon>Intramacronucleata</taxon>
        <taxon>Oligohymenophorea</taxon>
        <taxon>Hymenostomatida</taxon>
        <taxon>Tetrahymenina</taxon>
        <taxon>Tetrahymenidae</taxon>
        <taxon>Tetrahymena</taxon>
    </lineage>
</organism>
<name>Q23T94_TETTS</name>
<dbReference type="HOGENOM" id="CLU_260972_0_0_1"/>
<keyword evidence="1" id="KW-0472">Membrane</keyword>
<protein>
    <submittedName>
        <fullName evidence="2">Transmembrane protein, putative</fullName>
    </submittedName>
</protein>
<sequence>MNQNTSEVFVYLKKRKGDESYSSNDLMNISANLEPNIQNNFVQPCSDGTIQILDHSYQNSIEVQLQQSIYPNENNIKHDCIIESDEQDRQRVNTIILSVPIPKTAAFEQVEVDLAEQDKNQKVNIDECFLKLKKMHIQYKTEEDQKLDYNFCKSNCNTKVGCSGCFYSSQEKSSLNNLGIAINIYFRQLKGLVWLTLLFMLISIPTIVFYSMAASKGDMSTINNYSSFLAYTFAGAWGYDVWECKMGTFESLNKFDSGKLQCDTGVFDTTFMRFGIIDQSNSENFLGCEFAQVENIDENCLSSPEKYFTELCNNKTQCQIDFSEMIQKSFKQDAKCKQFFLQNQIYLSFPCANSSVDFGSFKIQKSDLSIYCVIADNIIFFIFLIAVFSLTYSDQLTINQITMNNCMPEHFSILIRNLPDIEQKFLASKLWEHLQNYLDQYCQTNNKQPIKIIDIKLGYRYRQIKCQVQQGKIQGKLERLIQFFLQEYGKQNQKLKDLINVTINHLRAIYELIQDIDMKEKANLDLQKIINLKQELFSLRTKDFEFNQKKNKIDYAWVTFETMEQKQQAWNILQTSKIKYIYYTIIYKFQERFQKEKKSDNDQIKQLHFMRKVLVLETPYSPDSIIWQNLYYSKINIFFRMLFLIIASIAIVVISFIGIAILRSLDRLLTDDYPQANCYSSFFSNLTLKYIQNLPDTIPDYQKKAYIQCFCWKSNYQFNQDTNLKSVCRDWFINYIEKLSIPVGIVFVVFFVNWIFKKIYTSFTNLEKQVYQNKRKNSIILKLFTISFINSVLVVYFINRSQQNVDQDQSQFMVQVFANGQYYDLNSEWYRNVGVIYAITIITKCFFVPLEKLFYYAYKKFEIWRDQGYTANIRATKCKSNQEFIKLRRGPKFNLEIRYAQSLEVLYLMMVFGSGIPLMYFITFLYFLFTLMADRYLIFSVCRIPKPSDEQMSQLFQKILYFSFFLHWVVSSFTFGSPLLFYDIQDKKSLDKSTSEQEPFIYNIVDNRYLIPQYFGIVIIILTYILSFCINPFTIITAFTRKKTPASEKNSRIKNNSFYEFLSKEQIITELDIADYTIYVNSKDTYLVQKMIQRLEQLELQLAQRDNQEPKMTFLGSYSYDYKLSKKFKDKLRWYQDLKIWRLEQSKALNKQSNAQTNQRENSSDQKLGSHILSNQILALKQKQILFESSKIVEKQQKYFQEIKDYNKNLKSQHSILKQNIKDQKKQSPPTSIYADKNNTKDIIFFLNNRSVAKNAGQSNQIFENINSNKNINLNSNQNININSNQNINLNRDSNELYFFQPKYIKSIYNHNEKQNQSVVQSEQELNSKSKPSIFDLAILGKKQQSIYNIKQNQLNITPNQDGIQEDNSNLEINDDLEHKRKENNMQFSQQENDSTSVDEITLHQKPYSFLIKL</sequence>
<dbReference type="GO" id="GO:0005886">
    <property type="term" value="C:plasma membrane"/>
    <property type="evidence" value="ECO:0007669"/>
    <property type="project" value="TreeGrafter"/>
</dbReference>
<evidence type="ECO:0000313" key="2">
    <source>
        <dbReference type="EMBL" id="EAR99812.2"/>
    </source>
</evidence>
<feature type="transmembrane region" description="Helical" evidence="1">
    <location>
        <begin position="829"/>
        <end position="850"/>
    </location>
</feature>
<evidence type="ECO:0000313" key="3">
    <source>
        <dbReference type="Proteomes" id="UP000009168"/>
    </source>
</evidence>
<feature type="transmembrane region" description="Helical" evidence="1">
    <location>
        <begin position="1014"/>
        <end position="1039"/>
    </location>
</feature>
<feature type="transmembrane region" description="Helical" evidence="1">
    <location>
        <begin position="905"/>
        <end position="929"/>
    </location>
</feature>
<dbReference type="PANTHER" id="PTHR13018">
    <property type="entry name" value="PROBABLE MEMBRANE PROTEIN DUF221-RELATED"/>
    <property type="match status" value="1"/>
</dbReference>
<feature type="transmembrane region" description="Helical" evidence="1">
    <location>
        <begin position="959"/>
        <end position="982"/>
    </location>
</feature>
<proteinExistence type="predicted"/>
<keyword evidence="1 2" id="KW-0812">Transmembrane</keyword>
<dbReference type="InterPro" id="IPR045122">
    <property type="entry name" value="Csc1-like"/>
</dbReference>
<keyword evidence="1" id="KW-1133">Transmembrane helix</keyword>
<dbReference type="EMBL" id="GG662636">
    <property type="protein sequence ID" value="EAR99812.2"/>
    <property type="molecule type" value="Genomic_DNA"/>
</dbReference>
<dbReference type="GO" id="GO:0005227">
    <property type="term" value="F:calcium-activated cation channel activity"/>
    <property type="evidence" value="ECO:0007669"/>
    <property type="project" value="InterPro"/>
</dbReference>
<accession>Q23T94</accession>
<feature type="transmembrane region" description="Helical" evidence="1">
    <location>
        <begin position="368"/>
        <end position="390"/>
    </location>
</feature>
<keyword evidence="3" id="KW-1185">Reference proteome</keyword>